<dbReference type="EMBL" id="QKTW01000030">
    <property type="protein sequence ID" value="PZF70836.1"/>
    <property type="molecule type" value="Genomic_DNA"/>
</dbReference>
<reference evidence="3 4" key="1">
    <citation type="submission" date="2018-06" db="EMBL/GenBank/DDBJ databases">
        <title>Mucibacter soli gen. nov., sp. nov., a new member of the family Chitinophagaceae producing mucin.</title>
        <authorList>
            <person name="Kim M.-K."/>
            <person name="Park S."/>
            <person name="Kim T.-S."/>
            <person name="Joung Y."/>
            <person name="Han J.-H."/>
            <person name="Kim S.B."/>
        </authorList>
    </citation>
    <scope>NUCLEOTIDE SEQUENCE [LARGE SCALE GENOMIC DNA]</scope>
    <source>
        <strain evidence="3 4">R1-15</strain>
    </source>
</reference>
<dbReference type="InterPro" id="IPR008964">
    <property type="entry name" value="Invasin/intimin_cell_adhesion"/>
</dbReference>
<evidence type="ECO:0000313" key="3">
    <source>
        <dbReference type="EMBL" id="PZF70836.1"/>
    </source>
</evidence>
<dbReference type="RefSeq" id="WP_111001037.1">
    <property type="nucleotide sequence ID" value="NZ_QKTW01000030.1"/>
</dbReference>
<evidence type="ECO:0000256" key="1">
    <source>
        <dbReference type="SAM" id="SignalP"/>
    </source>
</evidence>
<accession>A0A2W2BB24</accession>
<feature type="domain" description="Secretion system C-terminal sorting" evidence="2">
    <location>
        <begin position="623"/>
        <end position="696"/>
    </location>
</feature>
<organism evidence="3 4">
    <name type="scientific">Taibaiella soli</name>
    <dbReference type="NCBI Taxonomy" id="1649169"/>
    <lineage>
        <taxon>Bacteria</taxon>
        <taxon>Pseudomonadati</taxon>
        <taxon>Bacteroidota</taxon>
        <taxon>Chitinophagia</taxon>
        <taxon>Chitinophagales</taxon>
        <taxon>Chitinophagaceae</taxon>
        <taxon>Taibaiella</taxon>
    </lineage>
</organism>
<dbReference type="Gene3D" id="2.60.40.10">
    <property type="entry name" value="Immunoglobulins"/>
    <property type="match status" value="3"/>
</dbReference>
<dbReference type="Proteomes" id="UP000248745">
    <property type="component" value="Unassembled WGS sequence"/>
</dbReference>
<protein>
    <recommendedName>
        <fullName evidence="2">Secretion system C-terminal sorting domain-containing protein</fullName>
    </recommendedName>
</protein>
<dbReference type="NCBIfam" id="TIGR04183">
    <property type="entry name" value="Por_Secre_tail"/>
    <property type="match status" value="1"/>
</dbReference>
<dbReference type="OrthoDB" id="791543at2"/>
<evidence type="ECO:0000313" key="4">
    <source>
        <dbReference type="Proteomes" id="UP000248745"/>
    </source>
</evidence>
<dbReference type="InterPro" id="IPR026444">
    <property type="entry name" value="Secre_tail"/>
</dbReference>
<feature type="signal peptide" evidence="1">
    <location>
        <begin position="1"/>
        <end position="24"/>
    </location>
</feature>
<sequence>MHYRINVFFSTLLAFTICCVSARAQTPQYTHQGTTASNPNSFPFTNGFNKLQWLYQGNMFASAPSGSITKIYFKTLSAVTATMNDLVIRIAPTTLGALSTTNFETQGFDTVLSAATYAMTTQAGQWVGIPLQTPYPYTAGQSFIIEITKSSGTGLPILAYQTSESYVARLHANSATATAPTGNAQTLGELGFDIISSSTAVITGPDTICLGSNQNFYGSPTGGSWSINNTSVASISSSGTLTGLTSGSAIITYNYGTGIIAKNVFVKANQSATITLAANPGDTVCGGNSIMLNATVTNAGDTPSYTWIVNGNPLIIPNNNPTYNVSNLSGGTGYNVACVVTSSLQCIANDTASRSIYFRPVVTPSVSIMSNNSTPVCVGIPVLFTATPSNGGTVPIYQWFKNNINIVNANNVTYSDATLQPTDIITCQMTSNATCPNPNIVTSNILIAPVNPIATTHVQISATDTSVCSGESVTVAAIPTNGGSAPTFQWYLNGTTVNNTSGIYNYTPSNNDQVFCVMTSNALCTSNAVDSSDTLTFAVYNLPVVTILQNGNTFSSSAATGNQWYCNGSAVTGGSGQTIAATVDGYYKVVVTDANGCQVTSDSILYQNNVGVSNVLYGKVTKIYPNPAHQKLMIGIDPEIIDKLTVELSITNQLGQMVYVCSPKSSSITIDLEQFSTGIYFVKISTQEGSSVSRFVKE</sequence>
<dbReference type="InterPro" id="IPR013783">
    <property type="entry name" value="Ig-like_fold"/>
</dbReference>
<proteinExistence type="predicted"/>
<keyword evidence="4" id="KW-1185">Reference proteome</keyword>
<name>A0A2W2BB24_9BACT</name>
<keyword evidence="1" id="KW-0732">Signal</keyword>
<dbReference type="SUPFAM" id="SSF49373">
    <property type="entry name" value="Invasin/intimin cell-adhesion fragments"/>
    <property type="match status" value="1"/>
</dbReference>
<feature type="chain" id="PRO_5015845211" description="Secretion system C-terminal sorting domain-containing protein" evidence="1">
    <location>
        <begin position="25"/>
        <end position="698"/>
    </location>
</feature>
<comment type="caution">
    <text evidence="3">The sequence shown here is derived from an EMBL/GenBank/DDBJ whole genome shotgun (WGS) entry which is preliminary data.</text>
</comment>
<dbReference type="Pfam" id="PF18962">
    <property type="entry name" value="Por_Secre_tail"/>
    <property type="match status" value="1"/>
</dbReference>
<dbReference type="AlphaFoldDB" id="A0A2W2BB24"/>
<evidence type="ECO:0000259" key="2">
    <source>
        <dbReference type="Pfam" id="PF18962"/>
    </source>
</evidence>
<gene>
    <name evidence="3" type="ORF">DN068_21580</name>
</gene>